<name>A0A0L6CUI4_9RHOB</name>
<dbReference type="PATRIC" id="fig|74031.6.peg.2166"/>
<dbReference type="Pfam" id="PF03009">
    <property type="entry name" value="GDPD"/>
    <property type="match status" value="1"/>
</dbReference>
<feature type="domain" description="GP-PDE" evidence="2">
    <location>
        <begin position="351"/>
        <end position="581"/>
    </location>
</feature>
<dbReference type="InterPro" id="IPR017946">
    <property type="entry name" value="PLC-like_Pdiesterase_TIM-brl"/>
</dbReference>
<dbReference type="EC" id="3.1.4.46" evidence="3"/>
<dbReference type="GO" id="GO:0008889">
    <property type="term" value="F:glycerophosphodiester phosphodiesterase activity"/>
    <property type="evidence" value="ECO:0007669"/>
    <property type="project" value="UniProtKB-EC"/>
</dbReference>
<dbReference type="PANTHER" id="PTHR46211:SF8">
    <property type="entry name" value="PHOSPHODIESTERASE"/>
    <property type="match status" value="1"/>
</dbReference>
<feature type="transmembrane region" description="Helical" evidence="1">
    <location>
        <begin position="260"/>
        <end position="293"/>
    </location>
</feature>
<gene>
    <name evidence="3" type="primary">glpQ1</name>
    <name evidence="3" type="ORF">ROTO_21240</name>
</gene>
<dbReference type="Proteomes" id="UP000037046">
    <property type="component" value="Unassembled WGS sequence"/>
</dbReference>
<feature type="transmembrane region" description="Helical" evidence="1">
    <location>
        <begin position="227"/>
        <end position="248"/>
    </location>
</feature>
<dbReference type="PROSITE" id="PS51704">
    <property type="entry name" value="GP_PDE"/>
    <property type="match status" value="1"/>
</dbReference>
<keyword evidence="1" id="KW-0812">Transmembrane</keyword>
<protein>
    <submittedName>
        <fullName evidence="3">Putative glycerophosphoryl diester phosphodiesterase 1</fullName>
        <ecNumber evidence="3">3.1.4.46</ecNumber>
    </submittedName>
</protein>
<feature type="transmembrane region" description="Helical" evidence="1">
    <location>
        <begin position="131"/>
        <end position="150"/>
    </location>
</feature>
<evidence type="ECO:0000256" key="1">
    <source>
        <dbReference type="SAM" id="Phobius"/>
    </source>
</evidence>
<feature type="transmembrane region" description="Helical" evidence="1">
    <location>
        <begin position="106"/>
        <end position="124"/>
    </location>
</feature>
<feature type="transmembrane region" description="Helical" evidence="1">
    <location>
        <begin position="25"/>
        <end position="48"/>
    </location>
</feature>
<comment type="caution">
    <text evidence="3">The sequence shown here is derived from an EMBL/GenBank/DDBJ whole genome shotgun (WGS) entry which is preliminary data.</text>
</comment>
<evidence type="ECO:0000313" key="3">
    <source>
        <dbReference type="EMBL" id="KNX41345.1"/>
    </source>
</evidence>
<feature type="transmembrane region" description="Helical" evidence="1">
    <location>
        <begin position="60"/>
        <end position="86"/>
    </location>
</feature>
<keyword evidence="3" id="KW-0378">Hydrolase</keyword>
<organism evidence="3 4">
    <name type="scientific">Roseovarius tolerans</name>
    <dbReference type="NCBI Taxonomy" id="74031"/>
    <lineage>
        <taxon>Bacteria</taxon>
        <taxon>Pseudomonadati</taxon>
        <taxon>Pseudomonadota</taxon>
        <taxon>Alphaproteobacteria</taxon>
        <taxon>Rhodobacterales</taxon>
        <taxon>Roseobacteraceae</taxon>
        <taxon>Roseovarius</taxon>
    </lineage>
</organism>
<keyword evidence="4" id="KW-1185">Reference proteome</keyword>
<dbReference type="CDD" id="cd08579">
    <property type="entry name" value="GDPD_memb_like"/>
    <property type="match status" value="1"/>
</dbReference>
<dbReference type="STRING" id="74031.SAMN04488077_104228"/>
<keyword evidence="1" id="KW-0472">Membrane</keyword>
<evidence type="ECO:0000259" key="2">
    <source>
        <dbReference type="PROSITE" id="PS51704"/>
    </source>
</evidence>
<dbReference type="GO" id="GO:0006629">
    <property type="term" value="P:lipid metabolic process"/>
    <property type="evidence" value="ECO:0007669"/>
    <property type="project" value="InterPro"/>
</dbReference>
<reference evidence="4" key="1">
    <citation type="submission" date="2015-07" db="EMBL/GenBank/DDBJ databases">
        <title>Draft Genome Sequence of Roseovarius tolerans EL-164, a producer of N-Acylated Alanine Methyl Esters (NAMEs).</title>
        <authorList>
            <person name="Voget S."/>
            <person name="Bruns H."/>
            <person name="Wagner-Doebler I."/>
            <person name="Schulz S."/>
            <person name="Daniel R."/>
        </authorList>
    </citation>
    <scope>NUCLEOTIDE SEQUENCE [LARGE SCALE GENOMIC DNA]</scope>
    <source>
        <strain evidence="4">EL-164</strain>
    </source>
</reference>
<dbReference type="InterPro" id="IPR030395">
    <property type="entry name" value="GP_PDE_dom"/>
</dbReference>
<evidence type="ECO:0000313" key="4">
    <source>
        <dbReference type="Proteomes" id="UP000037046"/>
    </source>
</evidence>
<keyword evidence="1" id="KW-1133">Transmembrane helix</keyword>
<sequence length="615" mass="64791">MGLHAVLPAYRRALSDVLLFTALHLSVRLAVSVLMLPLAGVILGLALRWSGDPALTDQDIAGFVLSPLGALGALAVAGVLIVAAVLDLALMTAALRQPVTGLRPTLATVWRLVLPRLGAVFGVALRLVLRVALLALPFLALGAAVAVLTLRAHDINYYLTYWPPEFLLAAGAIGTLVLIMAGLLVCRLSGWALALHLRLIDGVPARDCFAQSEAHLGARRGAVIRRILGWLALRLALAAGVAALIGVFGSGAQALALPSLTGVVLAALLTLALWSLANAVLAAVSNGALAVLLDDLHRSVAPKVLAPQQDSAPGGAALVLTGLAIAAGVAGLGAVTVLGDLAGRLAAPQAVEVIAHRGAAAARPENTLAAVEKALEDHADWVEIDVQEIADGTVIVTHDSDFMKQAGVPLKVWNAMPEDLAQIDIGSWFDPAYAEARVPTLRDVLEVAKGRGQVLIELKYYGHDERLEERVAQIVEETGMADDVMIMSLKRAGVAKMRALRPDWPMGILAARAIGDLSALDAEFLAVNTGQVSGHLLRRAHAAGKQVYVWTVDDPRAMSRMISMGVDGLITNKPALARQVMKERAALSLAERILLWLSDRLRLESFDLVAEPSEA</sequence>
<feature type="transmembrane region" description="Helical" evidence="1">
    <location>
        <begin position="166"/>
        <end position="188"/>
    </location>
</feature>
<dbReference type="PANTHER" id="PTHR46211">
    <property type="entry name" value="GLYCEROPHOSPHORYL DIESTER PHOSPHODIESTERASE"/>
    <property type="match status" value="1"/>
</dbReference>
<dbReference type="EMBL" id="LGVV01000026">
    <property type="protein sequence ID" value="KNX41345.1"/>
    <property type="molecule type" value="Genomic_DNA"/>
</dbReference>
<feature type="transmembrane region" description="Helical" evidence="1">
    <location>
        <begin position="314"/>
        <end position="339"/>
    </location>
</feature>
<dbReference type="RefSeq" id="WP_050663010.1">
    <property type="nucleotide sequence ID" value="NZ_CP118494.1"/>
</dbReference>
<dbReference type="Gene3D" id="3.20.20.190">
    <property type="entry name" value="Phosphatidylinositol (PI) phosphodiesterase"/>
    <property type="match status" value="1"/>
</dbReference>
<dbReference type="SUPFAM" id="SSF51695">
    <property type="entry name" value="PLC-like phosphodiesterases"/>
    <property type="match status" value="1"/>
</dbReference>
<accession>A0A0L6CUI4</accession>
<dbReference type="AlphaFoldDB" id="A0A0L6CUI4"/>
<proteinExistence type="predicted"/>